<evidence type="ECO:0000256" key="1">
    <source>
        <dbReference type="ARBA" id="ARBA00004141"/>
    </source>
</evidence>
<dbReference type="FunCoup" id="E2ADE1">
    <property type="interactions" value="29"/>
</dbReference>
<gene>
    <name evidence="8" type="ORF">EAG_07157</name>
</gene>
<dbReference type="InterPro" id="IPR020846">
    <property type="entry name" value="MFS_dom"/>
</dbReference>
<dbReference type="AlphaFoldDB" id="E2ADE1"/>
<keyword evidence="5" id="KW-0325">Glycoprotein</keyword>
<dbReference type="PROSITE" id="PS00217">
    <property type="entry name" value="SUGAR_TRANSPORT_2"/>
    <property type="match status" value="1"/>
</dbReference>
<protein>
    <submittedName>
        <fullName evidence="8">Solute carrier family 2, facilitated glucose transporter member 8</fullName>
    </submittedName>
</protein>
<feature type="transmembrane region" description="Helical" evidence="6">
    <location>
        <begin position="216"/>
        <end position="237"/>
    </location>
</feature>
<feature type="transmembrane region" description="Helical" evidence="6">
    <location>
        <begin position="183"/>
        <end position="204"/>
    </location>
</feature>
<keyword evidence="2 6" id="KW-0812">Transmembrane</keyword>
<dbReference type="FunFam" id="1.20.1250.20:FF:000249">
    <property type="entry name" value="facilitated trehalose transporter Tret1"/>
    <property type="match status" value="1"/>
</dbReference>
<evidence type="ECO:0000313" key="9">
    <source>
        <dbReference type="Proteomes" id="UP000000311"/>
    </source>
</evidence>
<dbReference type="Pfam" id="PF00083">
    <property type="entry name" value="Sugar_tr"/>
    <property type="match status" value="1"/>
</dbReference>
<evidence type="ECO:0000256" key="3">
    <source>
        <dbReference type="ARBA" id="ARBA00022989"/>
    </source>
</evidence>
<feature type="domain" description="Major facilitator superfamily (MFS) profile" evidence="7">
    <location>
        <begin position="86"/>
        <end position="516"/>
    </location>
</feature>
<dbReference type="OrthoDB" id="6612291at2759"/>
<dbReference type="InterPro" id="IPR050549">
    <property type="entry name" value="MFS_Trehalose_Transporter"/>
</dbReference>
<feature type="transmembrane region" description="Helical" evidence="6">
    <location>
        <begin position="493"/>
        <end position="512"/>
    </location>
</feature>
<dbReference type="InterPro" id="IPR005829">
    <property type="entry name" value="Sugar_transporter_CS"/>
</dbReference>
<dbReference type="PANTHER" id="PTHR48021:SF89">
    <property type="entry name" value="FI02132P-RELATED"/>
    <property type="match status" value="1"/>
</dbReference>
<evidence type="ECO:0000259" key="7">
    <source>
        <dbReference type="PROSITE" id="PS50850"/>
    </source>
</evidence>
<evidence type="ECO:0000256" key="5">
    <source>
        <dbReference type="ARBA" id="ARBA00023180"/>
    </source>
</evidence>
<accession>E2ADE1</accession>
<dbReference type="SUPFAM" id="SSF103473">
    <property type="entry name" value="MFS general substrate transporter"/>
    <property type="match status" value="1"/>
</dbReference>
<name>E2ADE1_CAMFO</name>
<feature type="transmembrane region" description="Helical" evidence="6">
    <location>
        <begin position="128"/>
        <end position="150"/>
    </location>
</feature>
<dbReference type="GO" id="GO:0022857">
    <property type="term" value="F:transmembrane transporter activity"/>
    <property type="evidence" value="ECO:0007669"/>
    <property type="project" value="InterPro"/>
</dbReference>
<keyword evidence="9" id="KW-1185">Reference proteome</keyword>
<feature type="transmembrane region" description="Helical" evidence="6">
    <location>
        <begin position="461"/>
        <end position="481"/>
    </location>
</feature>
<dbReference type="Gene3D" id="1.20.1250.20">
    <property type="entry name" value="MFS general substrate transporter like domains"/>
    <property type="match status" value="1"/>
</dbReference>
<reference evidence="8 9" key="1">
    <citation type="journal article" date="2010" name="Science">
        <title>Genomic comparison of the ants Camponotus floridanus and Harpegnathos saltator.</title>
        <authorList>
            <person name="Bonasio R."/>
            <person name="Zhang G."/>
            <person name="Ye C."/>
            <person name="Mutti N.S."/>
            <person name="Fang X."/>
            <person name="Qin N."/>
            <person name="Donahue G."/>
            <person name="Yang P."/>
            <person name="Li Q."/>
            <person name="Li C."/>
            <person name="Zhang P."/>
            <person name="Huang Z."/>
            <person name="Berger S.L."/>
            <person name="Reinberg D."/>
            <person name="Wang J."/>
            <person name="Liebig J."/>
        </authorList>
    </citation>
    <scope>NUCLEOTIDE SEQUENCE [LARGE SCALE GENOMIC DNA]</scope>
    <source>
        <strain evidence="9">C129</strain>
    </source>
</reference>
<dbReference type="InterPro" id="IPR005828">
    <property type="entry name" value="MFS_sugar_transport-like"/>
</dbReference>
<dbReference type="PROSITE" id="PS50850">
    <property type="entry name" value="MFS"/>
    <property type="match status" value="1"/>
</dbReference>
<dbReference type="InParanoid" id="E2ADE1"/>
<dbReference type="OMA" id="LNWSIGF"/>
<organism evidence="9">
    <name type="scientific">Camponotus floridanus</name>
    <name type="common">Florida carpenter ant</name>
    <dbReference type="NCBI Taxonomy" id="104421"/>
    <lineage>
        <taxon>Eukaryota</taxon>
        <taxon>Metazoa</taxon>
        <taxon>Ecdysozoa</taxon>
        <taxon>Arthropoda</taxon>
        <taxon>Hexapoda</taxon>
        <taxon>Insecta</taxon>
        <taxon>Pterygota</taxon>
        <taxon>Neoptera</taxon>
        <taxon>Endopterygota</taxon>
        <taxon>Hymenoptera</taxon>
        <taxon>Apocrita</taxon>
        <taxon>Aculeata</taxon>
        <taxon>Formicoidea</taxon>
        <taxon>Formicidae</taxon>
        <taxon>Formicinae</taxon>
        <taxon>Camponotus</taxon>
    </lineage>
</organism>
<sequence length="550" mass="61202">MTNVMDINNASERILFDTSDANKQTAINNANELTNINNNIVNNQMDISNISEHMSTGRHADKITHKMESNIAEEKKWKRNGLVYQILVSLSVNVVIMGPTMSFGYSAVAEPVMTAPKTDDLQLDAVQANWMATATAICIPFGSLISSLVLSRGRKNGLFVTSLVSLTGWVTICTSNSYEQILIGRIISGISVGLSIISTTLYVAEIAETKWRDTMLAWISISSNFSILIVYIFGYIFKDNWRLVAMMCALFSVVAIVLILLVIPETPLWLRDQNRPEEALKMMKKFRGIPKDQPAPAKVLFELKPQLQKKNQNLLRHLIKRSSIVPFVIMVSFFFFQQFSGLYVVIYNAVEIMDKSGIRVDPYIGAILTGVARLIASLLTAGVSRKYGRRIPSMVSGIGMTISMSGLSLYLFLIENGTVISDNGIIPVACIMLYVFISTLGFLVIPFVMVCEIYPSKVKDILSGLTVAIAYVFSAITIKIYPDMLKLMNMHGLFLFFAIISFVGVIFIVLFLPETKGKSLREIEDMFSKKKVFELPMEGVVGEKTSNTTL</sequence>
<feature type="transmembrane region" description="Helical" evidence="6">
    <location>
        <begin position="425"/>
        <end position="449"/>
    </location>
</feature>
<feature type="transmembrane region" description="Helical" evidence="6">
    <location>
        <begin position="157"/>
        <end position="177"/>
    </location>
</feature>
<dbReference type="PANTHER" id="PTHR48021">
    <property type="match status" value="1"/>
</dbReference>
<feature type="transmembrane region" description="Helical" evidence="6">
    <location>
        <begin position="324"/>
        <end position="350"/>
    </location>
</feature>
<feature type="transmembrane region" description="Helical" evidence="6">
    <location>
        <begin position="362"/>
        <end position="383"/>
    </location>
</feature>
<dbReference type="EMBL" id="GL438749">
    <property type="protein sequence ID" value="EFN68557.1"/>
    <property type="molecule type" value="Genomic_DNA"/>
</dbReference>
<evidence type="ECO:0000256" key="2">
    <source>
        <dbReference type="ARBA" id="ARBA00022692"/>
    </source>
</evidence>
<keyword evidence="8" id="KW-0813">Transport</keyword>
<dbReference type="InterPro" id="IPR003663">
    <property type="entry name" value="Sugar/inositol_transpt"/>
</dbReference>
<proteinExistence type="predicted"/>
<evidence type="ECO:0000256" key="4">
    <source>
        <dbReference type="ARBA" id="ARBA00023136"/>
    </source>
</evidence>
<dbReference type="PRINTS" id="PR00171">
    <property type="entry name" value="SUGRTRNSPORT"/>
</dbReference>
<comment type="subcellular location">
    <subcellularLocation>
        <location evidence="1">Membrane</location>
        <topology evidence="1">Multi-pass membrane protein</topology>
    </subcellularLocation>
</comment>
<dbReference type="InterPro" id="IPR036259">
    <property type="entry name" value="MFS_trans_sf"/>
</dbReference>
<dbReference type="GO" id="GO:0016020">
    <property type="term" value="C:membrane"/>
    <property type="evidence" value="ECO:0007669"/>
    <property type="project" value="UniProtKB-SubCell"/>
</dbReference>
<feature type="transmembrane region" description="Helical" evidence="6">
    <location>
        <begin position="82"/>
        <end position="108"/>
    </location>
</feature>
<feature type="transmembrane region" description="Helical" evidence="6">
    <location>
        <begin position="395"/>
        <end position="413"/>
    </location>
</feature>
<evidence type="ECO:0000313" key="8">
    <source>
        <dbReference type="EMBL" id="EFN68557.1"/>
    </source>
</evidence>
<dbReference type="Proteomes" id="UP000000311">
    <property type="component" value="Unassembled WGS sequence"/>
</dbReference>
<keyword evidence="4 6" id="KW-0472">Membrane</keyword>
<keyword evidence="3 6" id="KW-1133">Transmembrane helix</keyword>
<evidence type="ECO:0000256" key="6">
    <source>
        <dbReference type="SAM" id="Phobius"/>
    </source>
</evidence>
<feature type="transmembrane region" description="Helical" evidence="6">
    <location>
        <begin position="243"/>
        <end position="263"/>
    </location>
</feature>
<keyword evidence="8" id="KW-0762">Sugar transport</keyword>